<dbReference type="Pfam" id="PF00155">
    <property type="entry name" value="Aminotran_1_2"/>
    <property type="match status" value="1"/>
</dbReference>
<dbReference type="InterPro" id="IPR004839">
    <property type="entry name" value="Aminotransferase_I/II_large"/>
</dbReference>
<comment type="similarity">
    <text evidence="3">Belongs to the class-I pyridoxal-phosphate-dependent aminotransferase family.</text>
</comment>
<proteinExistence type="inferred from homology"/>
<protein>
    <recommendedName>
        <fullName evidence="3">Aminotransferase</fullName>
        <ecNumber evidence="3">2.6.1.-</ecNumber>
    </recommendedName>
</protein>
<evidence type="ECO:0000256" key="1">
    <source>
        <dbReference type="ARBA" id="ARBA00001933"/>
    </source>
</evidence>
<organism evidence="6 7">
    <name type="scientific">Methanosuratincola subterraneus</name>
    <dbReference type="NCBI Taxonomy" id="2593994"/>
    <lineage>
        <taxon>Archaea</taxon>
        <taxon>Thermoproteota</taxon>
        <taxon>Methanosuratincolia</taxon>
        <taxon>Candidatus Methanomethylicales</taxon>
        <taxon>Candidatus Methanomethylicaceae</taxon>
        <taxon>Candidatus Methanosuratincola (ex Vanwonterghem et al. 2016)</taxon>
    </lineage>
</organism>
<dbReference type="Proteomes" id="UP000288215">
    <property type="component" value="Unassembled WGS sequence"/>
</dbReference>
<dbReference type="InterPro" id="IPR015422">
    <property type="entry name" value="PyrdxlP-dep_Trfase_small"/>
</dbReference>
<gene>
    <name evidence="6" type="ORF">Metus_0412</name>
</gene>
<comment type="cofactor">
    <cofactor evidence="1 3">
        <name>pyridoxal 5'-phosphate</name>
        <dbReference type="ChEBI" id="CHEBI:597326"/>
    </cofactor>
</comment>
<evidence type="ECO:0000313" key="6">
    <source>
        <dbReference type="EMBL" id="RWX73633.1"/>
    </source>
</evidence>
<dbReference type="SUPFAM" id="SSF53383">
    <property type="entry name" value="PLP-dependent transferases"/>
    <property type="match status" value="1"/>
</dbReference>
<dbReference type="PANTHER" id="PTHR42885">
    <property type="entry name" value="HISTIDINOL-PHOSPHATE AMINOTRANSFERASE-RELATED"/>
    <property type="match status" value="1"/>
</dbReference>
<dbReference type="GO" id="GO:0008483">
    <property type="term" value="F:transaminase activity"/>
    <property type="evidence" value="ECO:0007669"/>
    <property type="project" value="UniProtKB-KW"/>
</dbReference>
<dbReference type="Gene3D" id="3.40.640.10">
    <property type="entry name" value="Type I PLP-dependent aspartate aminotransferase-like (Major domain)"/>
    <property type="match status" value="1"/>
</dbReference>
<dbReference type="InterPro" id="IPR007212">
    <property type="entry name" value="Zf-like"/>
</dbReference>
<dbReference type="Pfam" id="PF04071">
    <property type="entry name" value="zf-like"/>
    <property type="match status" value="1"/>
</dbReference>
<dbReference type="EC" id="2.6.1.-" evidence="3"/>
<dbReference type="InterPro" id="IPR004838">
    <property type="entry name" value="NHTrfase_class1_PyrdxlP-BS"/>
</dbReference>
<feature type="domain" description="Aminotransferase class I/classII large" evidence="4">
    <location>
        <begin position="26"/>
        <end position="357"/>
    </location>
</feature>
<accession>A0A444L7U8</accession>
<evidence type="ECO:0000256" key="3">
    <source>
        <dbReference type="RuleBase" id="RU000481"/>
    </source>
</evidence>
<keyword evidence="2" id="KW-0663">Pyridoxal phosphate</keyword>
<evidence type="ECO:0000259" key="4">
    <source>
        <dbReference type="Pfam" id="PF00155"/>
    </source>
</evidence>
<dbReference type="PROSITE" id="PS00105">
    <property type="entry name" value="AA_TRANSFER_CLASS_1"/>
    <property type="match status" value="1"/>
</dbReference>
<dbReference type="AlphaFoldDB" id="A0A444L7U8"/>
<dbReference type="EMBL" id="RXGA01000002">
    <property type="protein sequence ID" value="RWX73633.1"/>
    <property type="molecule type" value="Genomic_DNA"/>
</dbReference>
<comment type="caution">
    <text evidence="6">The sequence shown here is derived from an EMBL/GenBank/DDBJ whole genome shotgun (WGS) entry which is preliminary data.</text>
</comment>
<evidence type="ECO:0000313" key="7">
    <source>
        <dbReference type="Proteomes" id="UP000288215"/>
    </source>
</evidence>
<dbReference type="GO" id="GO:0030170">
    <property type="term" value="F:pyridoxal phosphate binding"/>
    <property type="evidence" value="ECO:0007669"/>
    <property type="project" value="InterPro"/>
</dbReference>
<feature type="domain" description="Cysteine-rich small" evidence="5">
    <location>
        <begin position="371"/>
        <end position="438"/>
    </location>
</feature>
<sequence length="462" mass="51211">MIDPVARHGGDAIEVSRRLGLPLDSMLDFSLNVNPYGPPSSVYDAIKAHSTQIRYYPERSYRRLKSSISGFVGLEAEYVIVGCGSTELIHSILSRFVRKGPVVLPLPSFSEYEAAAAALGLETRFINPDGLKVDLHSILALVEEGVARCVILCNPNNPTGEFLDLGLVKELIESAEERGVTILLDEAYIDLCEGSESLTLAHAVREFRNLFVLRSLTKPFGFPGLRVGYAVCNPASAREFESTAMSWRVGVLEEAAAVSALQESGFLQESKKKIRLEKEKLFRDIGSIRGLRPIESVSNFMMVDISGAGLAPRNLRWRLLSYGVLVRELGSVKGLPGNFIRVCVRRPEENRFLLEALRNVISSLDKMHPHNMVCEEKKCHQKVEDCRLCFCPFYPCLDNATGGAFVVRANGGVVWGCKDCSWVHRTDVAEALVDGLSRINTRSDDPETILNVRRRVLETCPP</sequence>
<evidence type="ECO:0000256" key="2">
    <source>
        <dbReference type="ARBA" id="ARBA00022898"/>
    </source>
</evidence>
<reference evidence="6 7" key="1">
    <citation type="submission" date="2018-12" db="EMBL/GenBank/DDBJ databases">
        <title>The complete genome of the methanogenic archaea of the candidate phylum Verstraetearchaeota, obtained from the metagenome of underground thermal water.</title>
        <authorList>
            <person name="Kadnikov V.V."/>
            <person name="Mardanov A.V."/>
            <person name="Beletsky A.V."/>
            <person name="Karnachuk O.V."/>
            <person name="Ravin N.V."/>
        </authorList>
    </citation>
    <scope>NUCLEOTIDE SEQUENCE [LARGE SCALE GENOMIC DNA]</scope>
    <source>
        <strain evidence="6">Ch88</strain>
    </source>
</reference>
<name>A0A444L7U8_METS7</name>
<dbReference type="InterPro" id="IPR015421">
    <property type="entry name" value="PyrdxlP-dep_Trfase_major"/>
</dbReference>
<dbReference type="InterPro" id="IPR015424">
    <property type="entry name" value="PyrdxlP-dep_Trfase"/>
</dbReference>
<dbReference type="PANTHER" id="PTHR42885:SF1">
    <property type="entry name" value="THREONINE-PHOSPHATE DECARBOXYLASE"/>
    <property type="match status" value="1"/>
</dbReference>
<dbReference type="CDD" id="cd00609">
    <property type="entry name" value="AAT_like"/>
    <property type="match status" value="1"/>
</dbReference>
<keyword evidence="3" id="KW-0808">Transferase</keyword>
<keyword evidence="3" id="KW-0032">Aminotransferase</keyword>
<evidence type="ECO:0000259" key="5">
    <source>
        <dbReference type="Pfam" id="PF04071"/>
    </source>
</evidence>
<dbReference type="Gene3D" id="3.90.1150.10">
    <property type="entry name" value="Aspartate Aminotransferase, domain 1"/>
    <property type="match status" value="1"/>
</dbReference>